<keyword evidence="4 10" id="KW-1003">Cell membrane</keyword>
<keyword evidence="6 10" id="KW-1133">Transmembrane helix</keyword>
<feature type="transmembrane region" description="Helical" evidence="10">
    <location>
        <begin position="146"/>
        <end position="168"/>
    </location>
</feature>
<keyword evidence="7 10" id="KW-0472">Membrane</keyword>
<dbReference type="GO" id="GO:0005886">
    <property type="term" value="C:plasma membrane"/>
    <property type="evidence" value="ECO:0007669"/>
    <property type="project" value="UniProtKB-SubCell"/>
</dbReference>
<evidence type="ECO:0000256" key="4">
    <source>
        <dbReference type="ARBA" id="ARBA00022475"/>
    </source>
</evidence>
<dbReference type="PRINTS" id="PR00953">
    <property type="entry name" value="TYPE3IMRPROT"/>
</dbReference>
<feature type="transmembrane region" description="Helical" evidence="10">
    <location>
        <begin position="7"/>
        <end position="27"/>
    </location>
</feature>
<keyword evidence="11" id="KW-0966">Cell projection</keyword>
<evidence type="ECO:0000256" key="3">
    <source>
        <dbReference type="ARBA" id="ARBA00021717"/>
    </source>
</evidence>
<proteinExistence type="inferred from homology"/>
<evidence type="ECO:0000256" key="10">
    <source>
        <dbReference type="RuleBase" id="RU362071"/>
    </source>
</evidence>
<keyword evidence="8 10" id="KW-0975">Bacterial flagellum</keyword>
<evidence type="ECO:0000256" key="7">
    <source>
        <dbReference type="ARBA" id="ARBA00023136"/>
    </source>
</evidence>
<evidence type="ECO:0000256" key="8">
    <source>
        <dbReference type="ARBA" id="ARBA00023143"/>
    </source>
</evidence>
<feature type="transmembrane region" description="Helical" evidence="10">
    <location>
        <begin position="208"/>
        <end position="229"/>
    </location>
</feature>
<comment type="subcellular location">
    <subcellularLocation>
        <location evidence="10">Cell membrane</location>
        <topology evidence="10">Multi-pass membrane protein</topology>
    </subcellularLocation>
    <subcellularLocation>
        <location evidence="10">Bacterial flagellum basal body</location>
    </subcellularLocation>
</comment>
<evidence type="ECO:0000256" key="2">
    <source>
        <dbReference type="ARBA" id="ARBA00009772"/>
    </source>
</evidence>
<dbReference type="PANTHER" id="PTHR30065">
    <property type="entry name" value="FLAGELLAR BIOSYNTHETIC PROTEIN FLIR"/>
    <property type="match status" value="1"/>
</dbReference>
<evidence type="ECO:0000313" key="11">
    <source>
        <dbReference type="EMBL" id="MPW24807.1"/>
    </source>
</evidence>
<dbReference type="GO" id="GO:0044780">
    <property type="term" value="P:bacterial-type flagellum assembly"/>
    <property type="evidence" value="ECO:0007669"/>
    <property type="project" value="UniProtKB-UniRule"/>
</dbReference>
<dbReference type="InterPro" id="IPR002010">
    <property type="entry name" value="T3SS_IM_R"/>
</dbReference>
<organism evidence="11 12">
    <name type="scientific">Alkalibaculum sporogenes</name>
    <dbReference type="NCBI Taxonomy" id="2655001"/>
    <lineage>
        <taxon>Bacteria</taxon>
        <taxon>Bacillati</taxon>
        <taxon>Bacillota</taxon>
        <taxon>Clostridia</taxon>
        <taxon>Eubacteriales</taxon>
        <taxon>Eubacteriaceae</taxon>
        <taxon>Alkalibaculum</taxon>
    </lineage>
</organism>
<dbReference type="InterPro" id="IPR006303">
    <property type="entry name" value="FliR"/>
</dbReference>
<dbReference type="Pfam" id="PF01311">
    <property type="entry name" value="Bac_export_1"/>
    <property type="match status" value="1"/>
</dbReference>
<keyword evidence="12" id="KW-1185">Reference proteome</keyword>
<dbReference type="AlphaFoldDB" id="A0A6A7K6H1"/>
<keyword evidence="11" id="KW-0969">Cilium</keyword>
<feature type="transmembrane region" description="Helical" evidence="10">
    <location>
        <begin position="120"/>
        <end position="139"/>
    </location>
</feature>
<reference evidence="11 12" key="1">
    <citation type="submission" date="2019-10" db="EMBL/GenBank/DDBJ databases">
        <title>Alkalibaculum tamaniensis sp.nov., a new alkaliphilic acetogen, isolated on methoxylated aromatics from a mud volcano.</title>
        <authorList>
            <person name="Khomyakova M.A."/>
            <person name="Merkel A.Y."/>
            <person name="Bonch-Osmolovskaya E.A."/>
            <person name="Slobodkin A.I."/>
        </authorList>
    </citation>
    <scope>NUCLEOTIDE SEQUENCE [LARGE SCALE GENOMIC DNA]</scope>
    <source>
        <strain evidence="11 12">M08DMB</strain>
    </source>
</reference>
<dbReference type="PANTHER" id="PTHR30065:SF1">
    <property type="entry name" value="SURFACE PRESENTATION OF ANTIGENS PROTEIN SPAR"/>
    <property type="match status" value="1"/>
</dbReference>
<accession>A0A6A7K6H1</accession>
<dbReference type="GO" id="GO:0006605">
    <property type="term" value="P:protein targeting"/>
    <property type="evidence" value="ECO:0007669"/>
    <property type="project" value="UniProtKB-UniRule"/>
</dbReference>
<dbReference type="GO" id="GO:0009425">
    <property type="term" value="C:bacterial-type flagellum basal body"/>
    <property type="evidence" value="ECO:0007669"/>
    <property type="project" value="UniProtKB-SubCell"/>
</dbReference>
<feature type="transmembrane region" description="Helical" evidence="10">
    <location>
        <begin position="59"/>
        <end position="79"/>
    </location>
</feature>
<evidence type="ECO:0000313" key="12">
    <source>
        <dbReference type="Proteomes" id="UP000440004"/>
    </source>
</evidence>
<evidence type="ECO:0000256" key="9">
    <source>
        <dbReference type="NCBIfam" id="TIGR01400"/>
    </source>
</evidence>
<gene>
    <name evidence="11" type="primary">fliR</name>
    <name evidence="11" type="ORF">GC105_03250</name>
</gene>
<sequence length="251" mass="28058">MIIDLQKFILILVRITAFFVSCPGFSFKGIPNTFKIALSVSVAMMIYLVTPEIEVIDQILYFAILVIKEALFGLAIGYVTKLLFATMEIAGQFVDFQVGFSMASVFDPSMGTNASNYGRLYYWLSISIFFILNIHQRLIITLIESFTYIPITTVQFNGIGIESVIILFGRVFELAFNVAAPMIIVVLVTDIVLGIISRTVPQINVLMLGMPLKAMVGFFATMIILSWLINSFGTILEMTPGYMERIMSLFS</sequence>
<dbReference type="NCBIfam" id="TIGR01400">
    <property type="entry name" value="fliR"/>
    <property type="match status" value="1"/>
</dbReference>
<evidence type="ECO:0000256" key="1">
    <source>
        <dbReference type="ARBA" id="ARBA00002578"/>
    </source>
</evidence>
<feature type="transmembrane region" description="Helical" evidence="10">
    <location>
        <begin position="33"/>
        <end position="50"/>
    </location>
</feature>
<comment type="similarity">
    <text evidence="2 10">Belongs to the FliR/MopE/SpaR family.</text>
</comment>
<keyword evidence="11" id="KW-0282">Flagellum</keyword>
<keyword evidence="5 10" id="KW-0812">Transmembrane</keyword>
<dbReference type="Proteomes" id="UP000440004">
    <property type="component" value="Unassembled WGS sequence"/>
</dbReference>
<protein>
    <recommendedName>
        <fullName evidence="3 9">Flagellar biosynthetic protein FliR</fullName>
    </recommendedName>
</protein>
<feature type="transmembrane region" description="Helical" evidence="10">
    <location>
        <begin position="174"/>
        <end position="196"/>
    </location>
</feature>
<dbReference type="RefSeq" id="WP_152801645.1">
    <property type="nucleotide sequence ID" value="NZ_WHNX01000004.1"/>
</dbReference>
<comment type="function">
    <text evidence="1 10">Role in flagellar biosynthesis.</text>
</comment>
<evidence type="ECO:0000256" key="5">
    <source>
        <dbReference type="ARBA" id="ARBA00022692"/>
    </source>
</evidence>
<evidence type="ECO:0000256" key="6">
    <source>
        <dbReference type="ARBA" id="ARBA00022989"/>
    </source>
</evidence>
<comment type="caution">
    <text evidence="11">The sequence shown here is derived from an EMBL/GenBank/DDBJ whole genome shotgun (WGS) entry which is preliminary data.</text>
</comment>
<name>A0A6A7K6H1_9FIRM</name>
<dbReference type="EMBL" id="WHNX01000004">
    <property type="protein sequence ID" value="MPW24807.1"/>
    <property type="molecule type" value="Genomic_DNA"/>
</dbReference>